<reference evidence="5 6" key="1">
    <citation type="submission" date="2024-04" db="EMBL/GenBank/DDBJ databases">
        <title>The reference genome of an endangered Asteraceae, Deinandra increscens subsp. villosa, native to the Central Coast of California.</title>
        <authorList>
            <person name="Guilliams M."/>
            <person name="Hasenstab-Lehman K."/>
            <person name="Meyer R."/>
            <person name="Mcevoy S."/>
        </authorList>
    </citation>
    <scope>NUCLEOTIDE SEQUENCE [LARGE SCALE GENOMIC DNA]</scope>
    <source>
        <tissue evidence="5">Leaf</tissue>
    </source>
</reference>
<feature type="region of interest" description="Disordered" evidence="3">
    <location>
        <begin position="585"/>
        <end position="606"/>
    </location>
</feature>
<feature type="compositionally biased region" description="Polar residues" evidence="3">
    <location>
        <begin position="596"/>
        <end position="606"/>
    </location>
</feature>
<keyword evidence="1" id="KW-0547">Nucleotide-binding</keyword>
<dbReference type="Gene3D" id="3.40.50.300">
    <property type="entry name" value="P-loop containing nucleotide triphosphate hydrolases"/>
    <property type="match status" value="1"/>
</dbReference>
<proteinExistence type="predicted"/>
<feature type="region of interest" description="Disordered" evidence="3">
    <location>
        <begin position="375"/>
        <end position="396"/>
    </location>
</feature>
<dbReference type="GO" id="GO:0003924">
    <property type="term" value="F:GTPase activity"/>
    <property type="evidence" value="ECO:0007669"/>
    <property type="project" value="InterPro"/>
</dbReference>
<comment type="caution">
    <text evidence="5">The sequence shown here is derived from an EMBL/GenBank/DDBJ whole genome shotgun (WGS) entry which is preliminary data.</text>
</comment>
<gene>
    <name evidence="5" type="ORF">SSX86_001445</name>
</gene>
<organism evidence="5 6">
    <name type="scientific">Deinandra increscens subsp. villosa</name>
    <dbReference type="NCBI Taxonomy" id="3103831"/>
    <lineage>
        <taxon>Eukaryota</taxon>
        <taxon>Viridiplantae</taxon>
        <taxon>Streptophyta</taxon>
        <taxon>Embryophyta</taxon>
        <taxon>Tracheophyta</taxon>
        <taxon>Spermatophyta</taxon>
        <taxon>Magnoliopsida</taxon>
        <taxon>eudicotyledons</taxon>
        <taxon>Gunneridae</taxon>
        <taxon>Pentapetalae</taxon>
        <taxon>asterids</taxon>
        <taxon>campanulids</taxon>
        <taxon>Asterales</taxon>
        <taxon>Asteraceae</taxon>
        <taxon>Asteroideae</taxon>
        <taxon>Heliantheae alliance</taxon>
        <taxon>Madieae</taxon>
        <taxon>Madiinae</taxon>
        <taxon>Deinandra</taxon>
    </lineage>
</organism>
<protein>
    <recommendedName>
        <fullName evidence="4">Tr-type G domain-containing protein</fullName>
    </recommendedName>
</protein>
<dbReference type="PANTHER" id="PTHR23115">
    <property type="entry name" value="TRANSLATION FACTOR"/>
    <property type="match status" value="1"/>
</dbReference>
<dbReference type="AlphaFoldDB" id="A0AAP0DW71"/>
<dbReference type="Proteomes" id="UP001408789">
    <property type="component" value="Unassembled WGS sequence"/>
</dbReference>
<keyword evidence="6" id="KW-1185">Reference proteome</keyword>
<dbReference type="InterPro" id="IPR027417">
    <property type="entry name" value="P-loop_NTPase"/>
</dbReference>
<dbReference type="Pfam" id="PF00009">
    <property type="entry name" value="GTP_EFTU"/>
    <property type="match status" value="1"/>
</dbReference>
<sequence>MEVTPSEKKKKARRKKPVTISEVTGVDVVTDRGSSVAAVESLEAGCRRRSSSPKNDGMEGSTSPEKEVQRWVFQKQMTVDRETHRKKGFEGLEGTINACQFRFQKKKKKQGGPPRVDDDFVDMSYDTEMTPAVVTRSCRATDAADYKVVSPMIPLCSPLLEKLELPFDRIPKKQSIPSTAENVMFLGACSGSKQPVQSAPKQPVQSADYKVVSPIISLCSPLLEKLELPFDRIPKKQSVPSTSEKVMFLGACSGSKQPVQSAPKQPVQSADYKVVSPIIPLCSPLLEKLELPFDRIPKKQSVPSTAEKVMFLGACSGLKQPVQSAPKIVVPADRRPEIPHRKATASSTKKQPVVSASSSRKSALSCATKIVVPSDSRPEVPHRKAAVSPTKKQPVISATSSRKSVISCAKKLVVPCDTRPDIPRRKATVLSAKKQSVISATSFRKPVISCAKKLVVPCDTSPEIPRRKATVSSTKKQPVISASSSRKSVLSCATKMVVPSDSRPEIPHRKAAVSSTKKQPVISATSSRKSVISSAKKVVVPCDTRLDIPHRKATVFSAKKQPVISATSSRKSVISCAKKPVVPCDTRPEIPHRKATVSSTKKQPVISASPSRKSVLSCATKIVVPSDSRPEIPHRKATVFSAKKQPVISATSSRKSVISCAKKPVVPCDTRPDIRHRKATVFSAKKQPVISATSFRKPVISCAKKLVVPCDTRPEIPLRKATVSSTKKQPVISASSSRKSVLSCAKKLVVPCDTRPEIPYSKATVSSVKKQLVISAPLSRKAVSSCAKKLVVPCDTRPEIPHRKETVSSAKKQPVISGPSSRKSVFLCATKPAVSSKYRYVLFNGILQQLIIYTMENIASLFTYPLLAAEITHVDAVCHASEIPELPYILGKLLQCLSKKPRAHFETESTRFTILHAPISGASLADIGVLVISAREGEFETGCESCEETREHVQLTKTWGVSKLLVVVNKMDDPTVNWSKERYDEIESRMVPFLKLSGFGLAGIAVLLEMNLDPVQRVKFRLPSTTDEVQVIPKDSKSYAEASTSGYFYIGKLVVAPLLNWDIKMRSLLRNPEKATTLFGEQEEEKLQMLRVGQHLFAGRYEGLQWKKKKSKIRSGIGMW</sequence>
<evidence type="ECO:0000313" key="6">
    <source>
        <dbReference type="Proteomes" id="UP001408789"/>
    </source>
</evidence>
<dbReference type="InterPro" id="IPR000795">
    <property type="entry name" value="T_Tr_GTP-bd_dom"/>
</dbReference>
<dbReference type="SUPFAM" id="SSF52540">
    <property type="entry name" value="P-loop containing nucleoside triphosphate hydrolases"/>
    <property type="match status" value="1"/>
</dbReference>
<evidence type="ECO:0000256" key="1">
    <source>
        <dbReference type="ARBA" id="ARBA00022741"/>
    </source>
</evidence>
<feature type="region of interest" description="Disordered" evidence="3">
    <location>
        <begin position="40"/>
        <end position="67"/>
    </location>
</feature>
<feature type="region of interest" description="Disordered" evidence="3">
    <location>
        <begin position="500"/>
        <end position="525"/>
    </location>
</feature>
<evidence type="ECO:0000313" key="5">
    <source>
        <dbReference type="EMBL" id="KAK9079772.1"/>
    </source>
</evidence>
<evidence type="ECO:0000256" key="3">
    <source>
        <dbReference type="SAM" id="MobiDB-lite"/>
    </source>
</evidence>
<evidence type="ECO:0000259" key="4">
    <source>
        <dbReference type="Pfam" id="PF00009"/>
    </source>
</evidence>
<dbReference type="GO" id="GO:0005525">
    <property type="term" value="F:GTP binding"/>
    <property type="evidence" value="ECO:0007669"/>
    <property type="project" value="UniProtKB-KW"/>
</dbReference>
<dbReference type="EMBL" id="JBCNJP010000003">
    <property type="protein sequence ID" value="KAK9079772.1"/>
    <property type="molecule type" value="Genomic_DNA"/>
</dbReference>
<feature type="domain" description="Tr-type G" evidence="4">
    <location>
        <begin position="919"/>
        <end position="1009"/>
    </location>
</feature>
<dbReference type="InterPro" id="IPR050100">
    <property type="entry name" value="TRAFAC_GTPase_members"/>
</dbReference>
<name>A0AAP0DW71_9ASTR</name>
<keyword evidence="2" id="KW-0342">GTP-binding</keyword>
<accession>A0AAP0DW71</accession>
<evidence type="ECO:0000256" key="2">
    <source>
        <dbReference type="ARBA" id="ARBA00023134"/>
    </source>
</evidence>